<feature type="region of interest" description="Disordered" evidence="1">
    <location>
        <begin position="1"/>
        <end position="37"/>
    </location>
</feature>
<evidence type="ECO:0000313" key="2">
    <source>
        <dbReference type="EMBL" id="MFF3667824.1"/>
    </source>
</evidence>
<protein>
    <submittedName>
        <fullName evidence="2">Uncharacterized protein</fullName>
    </submittedName>
</protein>
<gene>
    <name evidence="2" type="ORF">ACFYXI_19715</name>
</gene>
<evidence type="ECO:0000313" key="3">
    <source>
        <dbReference type="Proteomes" id="UP001602013"/>
    </source>
</evidence>
<evidence type="ECO:0000256" key="1">
    <source>
        <dbReference type="SAM" id="MobiDB-lite"/>
    </source>
</evidence>
<sequence>MRLRSAASHGYGGAACGGPARVGAGPKPRRVPEQLGQRHGGWRLDRWTWRDTLWVSSQKIGYYFGVGQFFDQKHRLLRWYVPGRTADS</sequence>
<dbReference type="RefSeq" id="WP_387413023.1">
    <property type="nucleotide sequence ID" value="NZ_JBIASD010000012.1"/>
</dbReference>
<reference evidence="2 3" key="1">
    <citation type="submission" date="2024-10" db="EMBL/GenBank/DDBJ databases">
        <title>The Natural Products Discovery Center: Release of the First 8490 Sequenced Strains for Exploring Actinobacteria Biosynthetic Diversity.</title>
        <authorList>
            <person name="Kalkreuter E."/>
            <person name="Kautsar S.A."/>
            <person name="Yang D."/>
            <person name="Bader C.D."/>
            <person name="Teijaro C.N."/>
            <person name="Fluegel L."/>
            <person name="Davis C.M."/>
            <person name="Simpson J.R."/>
            <person name="Lauterbach L."/>
            <person name="Steele A.D."/>
            <person name="Gui C."/>
            <person name="Meng S."/>
            <person name="Li G."/>
            <person name="Viehrig K."/>
            <person name="Ye F."/>
            <person name="Su P."/>
            <person name="Kiefer A.F."/>
            <person name="Nichols A."/>
            <person name="Cepeda A.J."/>
            <person name="Yan W."/>
            <person name="Fan B."/>
            <person name="Jiang Y."/>
            <person name="Adhikari A."/>
            <person name="Zheng C.-J."/>
            <person name="Schuster L."/>
            <person name="Cowan T.M."/>
            <person name="Smanski M.J."/>
            <person name="Chevrette M.G."/>
            <person name="De Carvalho L.P.S."/>
            <person name="Shen B."/>
        </authorList>
    </citation>
    <scope>NUCLEOTIDE SEQUENCE [LARGE SCALE GENOMIC DNA]</scope>
    <source>
        <strain evidence="2 3">NPDC002173</strain>
    </source>
</reference>
<proteinExistence type="predicted"/>
<keyword evidence="3" id="KW-1185">Reference proteome</keyword>
<accession>A0ABW6SS55</accession>
<name>A0ABW6SS55_9ACTN</name>
<dbReference type="Proteomes" id="UP001602013">
    <property type="component" value="Unassembled WGS sequence"/>
</dbReference>
<dbReference type="PROSITE" id="PS51257">
    <property type="entry name" value="PROKAR_LIPOPROTEIN"/>
    <property type="match status" value="1"/>
</dbReference>
<dbReference type="EMBL" id="JBIASD010000012">
    <property type="protein sequence ID" value="MFF3667824.1"/>
    <property type="molecule type" value="Genomic_DNA"/>
</dbReference>
<organism evidence="2 3">
    <name type="scientific">Microtetraspora malaysiensis</name>
    <dbReference type="NCBI Taxonomy" id="161358"/>
    <lineage>
        <taxon>Bacteria</taxon>
        <taxon>Bacillati</taxon>
        <taxon>Actinomycetota</taxon>
        <taxon>Actinomycetes</taxon>
        <taxon>Streptosporangiales</taxon>
        <taxon>Streptosporangiaceae</taxon>
        <taxon>Microtetraspora</taxon>
    </lineage>
</organism>
<comment type="caution">
    <text evidence="2">The sequence shown here is derived from an EMBL/GenBank/DDBJ whole genome shotgun (WGS) entry which is preliminary data.</text>
</comment>